<dbReference type="Gene3D" id="1.20.1250.20">
    <property type="entry name" value="MFS general substrate transporter like domains"/>
    <property type="match status" value="1"/>
</dbReference>
<keyword evidence="8" id="KW-1185">Reference proteome</keyword>
<feature type="transmembrane region" description="Helical" evidence="5">
    <location>
        <begin position="123"/>
        <end position="141"/>
    </location>
</feature>
<dbReference type="InterPro" id="IPR020846">
    <property type="entry name" value="MFS_dom"/>
</dbReference>
<evidence type="ECO:0000256" key="2">
    <source>
        <dbReference type="ARBA" id="ARBA00022692"/>
    </source>
</evidence>
<dbReference type="Proteomes" id="UP000051574">
    <property type="component" value="Unassembled WGS sequence"/>
</dbReference>
<comment type="caution">
    <text evidence="7">The sequence shown here is derived from an EMBL/GenBank/DDBJ whole genome shotgun (WGS) entry which is preliminary data.</text>
</comment>
<evidence type="ECO:0000259" key="6">
    <source>
        <dbReference type="PROSITE" id="PS50850"/>
    </source>
</evidence>
<feature type="transmembrane region" description="Helical" evidence="5">
    <location>
        <begin position="34"/>
        <end position="57"/>
    </location>
</feature>
<feature type="transmembrane region" description="Helical" evidence="5">
    <location>
        <begin position="147"/>
        <end position="168"/>
    </location>
</feature>
<dbReference type="GO" id="GO:0016020">
    <property type="term" value="C:membrane"/>
    <property type="evidence" value="ECO:0007669"/>
    <property type="project" value="UniProtKB-SubCell"/>
</dbReference>
<dbReference type="Pfam" id="PF00083">
    <property type="entry name" value="Sugar_tr"/>
    <property type="match status" value="1"/>
</dbReference>
<evidence type="ECO:0000256" key="4">
    <source>
        <dbReference type="ARBA" id="ARBA00023136"/>
    </source>
</evidence>
<feature type="transmembrane region" description="Helical" evidence="5">
    <location>
        <begin position="86"/>
        <end position="111"/>
    </location>
</feature>
<comment type="subcellular location">
    <subcellularLocation>
        <location evidence="1">Membrane</location>
        <topology evidence="1">Multi-pass membrane protein</topology>
    </subcellularLocation>
</comment>
<dbReference type="SUPFAM" id="SSF103473">
    <property type="entry name" value="MFS general substrate transporter"/>
    <property type="match status" value="1"/>
</dbReference>
<evidence type="ECO:0000256" key="1">
    <source>
        <dbReference type="ARBA" id="ARBA00004141"/>
    </source>
</evidence>
<protein>
    <submittedName>
        <fullName evidence="7">Membrane transporter</fullName>
    </submittedName>
</protein>
<dbReference type="OrthoDB" id="6133115at2759"/>
<keyword evidence="2 5" id="KW-0812">Transmembrane</keyword>
<evidence type="ECO:0000256" key="3">
    <source>
        <dbReference type="ARBA" id="ARBA00022989"/>
    </source>
</evidence>
<evidence type="ECO:0000313" key="8">
    <source>
        <dbReference type="Proteomes" id="UP000051574"/>
    </source>
</evidence>
<dbReference type="InterPro" id="IPR050549">
    <property type="entry name" value="MFS_Trehalose_Transporter"/>
</dbReference>
<evidence type="ECO:0000313" key="7">
    <source>
        <dbReference type="EMBL" id="KRT83314.1"/>
    </source>
</evidence>
<dbReference type="PANTHER" id="PTHR48021:SF39">
    <property type="entry name" value="MAJOR FACILITATOR SUPERFAMILY (MFS) PROFILE DOMAIN-CONTAINING PROTEIN"/>
    <property type="match status" value="1"/>
</dbReference>
<evidence type="ECO:0000256" key="5">
    <source>
        <dbReference type="SAM" id="Phobius"/>
    </source>
</evidence>
<feature type="domain" description="Major facilitator superfamily (MFS) profile" evidence="6">
    <location>
        <begin position="1"/>
        <end position="216"/>
    </location>
</feature>
<sequence length="216" mass="24190">MLLLTFGLTLGFPTILIPGLQQEDEGTFNLSQEAISWIGSVNLICVPVGCALSGVITESLGRKKCMQLVNIPFLCAWIMLKYTTSIYLIFIALCLTGLSGGLLEAPVITYVAEICQPRLRGMLSSTSTLSVMGGILIQFLFGTFFHWRTVALINCIFPIASFILLFFVPESPHWLILQNRLLDARKSIAWLRGWTNLEQIEPEFKDLCRYIANHEN</sequence>
<reference evidence="7 8" key="1">
    <citation type="submission" date="2015-09" db="EMBL/GenBank/DDBJ databases">
        <title>Draft genome of the scarab beetle Oryctes borbonicus.</title>
        <authorList>
            <person name="Meyer J.M."/>
            <person name="Markov G.V."/>
            <person name="Baskaran P."/>
            <person name="Herrmann M."/>
            <person name="Sommer R.J."/>
            <person name="Roedelsperger C."/>
        </authorList>
    </citation>
    <scope>NUCLEOTIDE SEQUENCE [LARGE SCALE GENOMIC DNA]</scope>
    <source>
        <strain evidence="7">OB123</strain>
        <tissue evidence="7">Whole animal</tissue>
    </source>
</reference>
<accession>A0A0T6B7K6</accession>
<dbReference type="PANTHER" id="PTHR48021">
    <property type="match status" value="1"/>
</dbReference>
<dbReference type="PROSITE" id="PS00217">
    <property type="entry name" value="SUGAR_TRANSPORT_2"/>
    <property type="match status" value="1"/>
</dbReference>
<dbReference type="PROSITE" id="PS50850">
    <property type="entry name" value="MFS"/>
    <property type="match status" value="1"/>
</dbReference>
<organism evidence="7 8">
    <name type="scientific">Oryctes borbonicus</name>
    <dbReference type="NCBI Taxonomy" id="1629725"/>
    <lineage>
        <taxon>Eukaryota</taxon>
        <taxon>Metazoa</taxon>
        <taxon>Ecdysozoa</taxon>
        <taxon>Arthropoda</taxon>
        <taxon>Hexapoda</taxon>
        <taxon>Insecta</taxon>
        <taxon>Pterygota</taxon>
        <taxon>Neoptera</taxon>
        <taxon>Endopterygota</taxon>
        <taxon>Coleoptera</taxon>
        <taxon>Polyphaga</taxon>
        <taxon>Scarabaeiformia</taxon>
        <taxon>Scarabaeidae</taxon>
        <taxon>Dynastinae</taxon>
        <taxon>Oryctes</taxon>
    </lineage>
</organism>
<dbReference type="InterPro" id="IPR005829">
    <property type="entry name" value="Sugar_transporter_CS"/>
</dbReference>
<name>A0A0T6B7K6_9SCAR</name>
<dbReference type="EMBL" id="LJIG01009321">
    <property type="protein sequence ID" value="KRT83314.1"/>
    <property type="molecule type" value="Genomic_DNA"/>
</dbReference>
<dbReference type="InterPro" id="IPR005828">
    <property type="entry name" value="MFS_sugar_transport-like"/>
</dbReference>
<gene>
    <name evidence="7" type="ORF">AMK59_4495</name>
</gene>
<dbReference type="GO" id="GO:0022857">
    <property type="term" value="F:transmembrane transporter activity"/>
    <property type="evidence" value="ECO:0007669"/>
    <property type="project" value="InterPro"/>
</dbReference>
<feature type="non-terminal residue" evidence="7">
    <location>
        <position position="216"/>
    </location>
</feature>
<dbReference type="InterPro" id="IPR036259">
    <property type="entry name" value="MFS_trans_sf"/>
</dbReference>
<dbReference type="AlphaFoldDB" id="A0A0T6B7K6"/>
<keyword evidence="4 5" id="KW-0472">Membrane</keyword>
<keyword evidence="3 5" id="KW-1133">Transmembrane helix</keyword>
<proteinExistence type="predicted"/>